<sequence length="448" mass="51120">MGFLSKLFKLDGRSSISAMTAEHSAYNNWTKEQLIERLLQLEKISGKGKNGKDSEGTEASETSVEVRKRSADNVVDGDKKKGVKKTKKAKEFNFSKYNTRFVAFKFAYLGWNYNGLAIQKGETPLPTVEGTILETMNKCKLIPSMVPQDFKFSRCGRTDKGVSAMNQVISLRVRSNLTPEQQLDPKYDEQEIQYVNILNQILPEDIRLSAVCLRPPKNFDARFSCKNRHYKYLFSSKGLDLDKMQLAAKDYEGEHDFRNFCKLDGSKQITNYKRTMKSANIMHLSEDIYCFDLVGSAFLWHQVRCMMASLFLVGQGLEDVTLIKEMMDVKKMPRKPIYEMASDIPLILYDCEFDPMEWIPPNLASDRASRSSSVVNSVELGYRIKSSVSRIFKDALPKADVKGKPVVNLGDGMGKVTNVYQKMSQRLLMDSFETVNAKYRERKARNSK</sequence>
<evidence type="ECO:0000313" key="8">
    <source>
        <dbReference type="EMBL" id="CDO92661.1"/>
    </source>
</evidence>
<dbReference type="GO" id="GO:0005737">
    <property type="term" value="C:cytoplasm"/>
    <property type="evidence" value="ECO:0007669"/>
    <property type="project" value="TreeGrafter"/>
</dbReference>
<dbReference type="Gene3D" id="3.30.70.660">
    <property type="entry name" value="Pseudouridine synthase I, catalytic domain, C-terminal subdomain"/>
    <property type="match status" value="1"/>
</dbReference>
<dbReference type="FunFam" id="3.30.70.660:FF:000012">
    <property type="entry name" value="tRNA pseudouridine synthase"/>
    <property type="match status" value="1"/>
</dbReference>
<evidence type="ECO:0000256" key="4">
    <source>
        <dbReference type="ARBA" id="ARBA00023235"/>
    </source>
</evidence>
<dbReference type="CDD" id="cd02569">
    <property type="entry name" value="PseudoU_synth_ScPus3"/>
    <property type="match status" value="1"/>
</dbReference>
<gene>
    <name evidence="8" type="ORF">KLDO_g977</name>
</gene>
<dbReference type="GO" id="GO:1990481">
    <property type="term" value="P:mRNA pseudouridine synthesis"/>
    <property type="evidence" value="ECO:0007669"/>
    <property type="project" value="TreeGrafter"/>
</dbReference>
<keyword evidence="5" id="KW-0539">Nucleus</keyword>
<dbReference type="InterPro" id="IPR020095">
    <property type="entry name" value="PsdUridine_synth_TruA_C"/>
</dbReference>
<accession>A0A0A8L0U0</accession>
<dbReference type="InterPro" id="IPR020103">
    <property type="entry name" value="PsdUridine_synth_cat_dom_sf"/>
</dbReference>
<dbReference type="OrthoDB" id="25767at2759"/>
<dbReference type="GO" id="GO:0031119">
    <property type="term" value="P:tRNA pseudouridine synthesis"/>
    <property type="evidence" value="ECO:0007669"/>
    <property type="project" value="TreeGrafter"/>
</dbReference>
<evidence type="ECO:0000256" key="1">
    <source>
        <dbReference type="ARBA" id="ARBA00004123"/>
    </source>
</evidence>
<feature type="compositionally biased region" description="Basic and acidic residues" evidence="6">
    <location>
        <begin position="64"/>
        <end position="80"/>
    </location>
</feature>
<evidence type="ECO:0000256" key="5">
    <source>
        <dbReference type="ARBA" id="ARBA00023242"/>
    </source>
</evidence>
<reference evidence="8 9" key="1">
    <citation type="submission" date="2014-03" db="EMBL/GenBank/DDBJ databases">
        <title>The genome of Kluyveromyces dobzhanskii.</title>
        <authorList>
            <person name="Nystedt B."/>
            <person name="Astrom S."/>
        </authorList>
    </citation>
    <scope>NUCLEOTIDE SEQUENCE [LARGE SCALE GENOMIC DNA]</scope>
    <source>
        <strain evidence="8 9">CBS 2104</strain>
    </source>
</reference>
<dbReference type="Pfam" id="PF01416">
    <property type="entry name" value="PseudoU_synth_1"/>
    <property type="match status" value="1"/>
</dbReference>
<evidence type="ECO:0000259" key="7">
    <source>
        <dbReference type="Pfam" id="PF01416"/>
    </source>
</evidence>
<evidence type="ECO:0000313" key="9">
    <source>
        <dbReference type="Proteomes" id="UP000031516"/>
    </source>
</evidence>
<feature type="domain" description="Pseudouridine synthase I TruA alpha/beta" evidence="7">
    <location>
        <begin position="247"/>
        <end position="354"/>
    </location>
</feature>
<dbReference type="EMBL" id="CCBQ010000016">
    <property type="protein sequence ID" value="CDO92661.1"/>
    <property type="molecule type" value="Genomic_DNA"/>
</dbReference>
<dbReference type="HAMAP" id="MF_00171">
    <property type="entry name" value="TruA"/>
    <property type="match status" value="1"/>
</dbReference>
<comment type="similarity">
    <text evidence="2">Belongs to the tRNA pseudouridine synthase TruA family.</text>
</comment>
<dbReference type="PANTHER" id="PTHR11142:SF5">
    <property type="entry name" value="TRNA PSEUDOURIDINE(38_39) SYNTHASE"/>
    <property type="match status" value="1"/>
</dbReference>
<keyword evidence="4" id="KW-0413">Isomerase</keyword>
<dbReference type="GO" id="GO:0005634">
    <property type="term" value="C:nucleus"/>
    <property type="evidence" value="ECO:0007669"/>
    <property type="project" value="UniProtKB-SubCell"/>
</dbReference>
<organism evidence="8 9">
    <name type="scientific">Kluyveromyces dobzhanskii CBS 2104</name>
    <dbReference type="NCBI Taxonomy" id="1427455"/>
    <lineage>
        <taxon>Eukaryota</taxon>
        <taxon>Fungi</taxon>
        <taxon>Dikarya</taxon>
        <taxon>Ascomycota</taxon>
        <taxon>Saccharomycotina</taxon>
        <taxon>Saccharomycetes</taxon>
        <taxon>Saccharomycetales</taxon>
        <taxon>Saccharomycetaceae</taxon>
        <taxon>Kluyveromyces</taxon>
    </lineage>
</organism>
<keyword evidence="9" id="KW-1185">Reference proteome</keyword>
<name>A0A0A8L0U0_9SACH</name>
<dbReference type="FunFam" id="3.30.70.580:FF:000020">
    <property type="entry name" value="tRNA pseudouridine synthase"/>
    <property type="match status" value="1"/>
</dbReference>
<protein>
    <submittedName>
        <fullName evidence="8">WGS project CCBQ000000000 data, contig 00012</fullName>
    </submittedName>
</protein>
<dbReference type="SUPFAM" id="SSF55120">
    <property type="entry name" value="Pseudouridine synthase"/>
    <property type="match status" value="1"/>
</dbReference>
<dbReference type="InterPro" id="IPR020094">
    <property type="entry name" value="TruA/RsuA/RluB/E/F_N"/>
</dbReference>
<dbReference type="AlphaFoldDB" id="A0A0A8L0U0"/>
<dbReference type="InterPro" id="IPR001406">
    <property type="entry name" value="PsdUridine_synth_TruA"/>
</dbReference>
<dbReference type="PANTHER" id="PTHR11142">
    <property type="entry name" value="PSEUDOURIDYLATE SYNTHASE"/>
    <property type="match status" value="1"/>
</dbReference>
<dbReference type="GO" id="GO:0009982">
    <property type="term" value="F:pseudouridine synthase activity"/>
    <property type="evidence" value="ECO:0007669"/>
    <property type="project" value="InterPro"/>
</dbReference>
<evidence type="ECO:0000256" key="3">
    <source>
        <dbReference type="ARBA" id="ARBA00022694"/>
    </source>
</evidence>
<dbReference type="InterPro" id="IPR041707">
    <property type="entry name" value="Pus3-like"/>
</dbReference>
<proteinExistence type="inferred from homology"/>
<evidence type="ECO:0000256" key="6">
    <source>
        <dbReference type="SAM" id="MobiDB-lite"/>
    </source>
</evidence>
<dbReference type="InterPro" id="IPR020097">
    <property type="entry name" value="PsdUridine_synth_TruA_a/b_dom"/>
</dbReference>
<dbReference type="Proteomes" id="UP000031516">
    <property type="component" value="Unassembled WGS sequence"/>
</dbReference>
<dbReference type="GO" id="GO:0003723">
    <property type="term" value="F:RNA binding"/>
    <property type="evidence" value="ECO:0007669"/>
    <property type="project" value="InterPro"/>
</dbReference>
<keyword evidence="3" id="KW-0819">tRNA processing</keyword>
<comment type="subcellular location">
    <subcellularLocation>
        <location evidence="1">Nucleus</location>
    </subcellularLocation>
</comment>
<evidence type="ECO:0000256" key="2">
    <source>
        <dbReference type="ARBA" id="ARBA00009375"/>
    </source>
</evidence>
<comment type="caution">
    <text evidence="8">The sequence shown here is derived from an EMBL/GenBank/DDBJ whole genome shotgun (WGS) entry which is preliminary data.</text>
</comment>
<dbReference type="NCBIfam" id="TIGR00071">
    <property type="entry name" value="hisT_truA"/>
    <property type="match status" value="1"/>
</dbReference>
<feature type="region of interest" description="Disordered" evidence="6">
    <location>
        <begin position="46"/>
        <end position="82"/>
    </location>
</feature>
<dbReference type="Gene3D" id="3.30.70.580">
    <property type="entry name" value="Pseudouridine synthase I, catalytic domain, N-terminal subdomain"/>
    <property type="match status" value="1"/>
</dbReference>